<evidence type="ECO:0000256" key="4">
    <source>
        <dbReference type="ARBA" id="ARBA00023136"/>
    </source>
</evidence>
<keyword evidence="7" id="KW-1185">Reference proteome</keyword>
<feature type="transmembrane region" description="Helical" evidence="5">
    <location>
        <begin position="6"/>
        <end position="24"/>
    </location>
</feature>
<evidence type="ECO:0000313" key="6">
    <source>
        <dbReference type="EMBL" id="PTD97444.1"/>
    </source>
</evidence>
<dbReference type="AlphaFoldDB" id="A0A2T4II49"/>
<evidence type="ECO:0000313" key="7">
    <source>
        <dbReference type="Proteomes" id="UP000241193"/>
    </source>
</evidence>
<gene>
    <name evidence="6" type="ORF">C8261_05445</name>
</gene>
<feature type="transmembrane region" description="Helical" evidence="5">
    <location>
        <begin position="106"/>
        <end position="126"/>
    </location>
</feature>
<dbReference type="GO" id="GO:0016020">
    <property type="term" value="C:membrane"/>
    <property type="evidence" value="ECO:0007669"/>
    <property type="project" value="UniProtKB-SubCell"/>
</dbReference>
<dbReference type="Pfam" id="PF02674">
    <property type="entry name" value="Colicin_V"/>
    <property type="match status" value="1"/>
</dbReference>
<protein>
    <submittedName>
        <fullName evidence="6">Colicin V production protein</fullName>
    </submittedName>
</protein>
<dbReference type="PANTHER" id="PTHR36926">
    <property type="entry name" value="COLICIN V PRODUCTION PROTEIN"/>
    <property type="match status" value="1"/>
</dbReference>
<organism evidence="6 7">
    <name type="scientific">Pseudothauera lacus</name>
    <dbReference type="NCBI Taxonomy" id="2136175"/>
    <lineage>
        <taxon>Bacteria</taxon>
        <taxon>Pseudomonadati</taxon>
        <taxon>Pseudomonadota</taxon>
        <taxon>Betaproteobacteria</taxon>
        <taxon>Rhodocyclales</taxon>
        <taxon>Zoogloeaceae</taxon>
        <taxon>Pseudothauera</taxon>
    </lineage>
</organism>
<accession>A0A2T4II49</accession>
<name>A0A2T4II49_9RHOO</name>
<dbReference type="InterPro" id="IPR003825">
    <property type="entry name" value="Colicin-V_CvpA"/>
</dbReference>
<reference evidence="6 7" key="1">
    <citation type="submission" date="2018-03" db="EMBL/GenBank/DDBJ databases">
        <authorList>
            <person name="Keele B.F."/>
        </authorList>
    </citation>
    <scope>NUCLEOTIDE SEQUENCE [LARGE SCALE GENOMIC DNA]</scope>
    <source>
        <strain evidence="6 7">D20</strain>
    </source>
</reference>
<keyword evidence="3 5" id="KW-1133">Transmembrane helix</keyword>
<keyword evidence="4 5" id="KW-0472">Membrane</keyword>
<evidence type="ECO:0000256" key="5">
    <source>
        <dbReference type="SAM" id="Phobius"/>
    </source>
</evidence>
<dbReference type="PANTHER" id="PTHR36926:SF1">
    <property type="entry name" value="COLICIN V PRODUCTION PROTEIN"/>
    <property type="match status" value="1"/>
</dbReference>
<dbReference type="RefSeq" id="WP_107492643.1">
    <property type="nucleotide sequence ID" value="NZ_PZKC01000003.1"/>
</dbReference>
<comment type="caution">
    <text evidence="6">The sequence shown here is derived from an EMBL/GenBank/DDBJ whole genome shotgun (WGS) entry which is preliminary data.</text>
</comment>
<feature type="transmembrane region" description="Helical" evidence="5">
    <location>
        <begin position="31"/>
        <end position="52"/>
    </location>
</feature>
<dbReference type="EMBL" id="PZKC01000003">
    <property type="protein sequence ID" value="PTD97444.1"/>
    <property type="molecule type" value="Genomic_DNA"/>
</dbReference>
<dbReference type="InterPro" id="IPR052719">
    <property type="entry name" value="CvpA-like"/>
</dbReference>
<comment type="subcellular location">
    <subcellularLocation>
        <location evidence="1">Membrane</location>
        <topology evidence="1">Multi-pass membrane protein</topology>
    </subcellularLocation>
</comment>
<proteinExistence type="predicted"/>
<evidence type="ECO:0000256" key="1">
    <source>
        <dbReference type="ARBA" id="ARBA00004141"/>
    </source>
</evidence>
<evidence type="ECO:0000256" key="3">
    <source>
        <dbReference type="ARBA" id="ARBA00022989"/>
    </source>
</evidence>
<keyword evidence="2 5" id="KW-0812">Transmembrane</keyword>
<dbReference type="Proteomes" id="UP000241193">
    <property type="component" value="Unassembled WGS sequence"/>
</dbReference>
<dbReference type="GO" id="GO:0009403">
    <property type="term" value="P:toxin biosynthetic process"/>
    <property type="evidence" value="ECO:0007669"/>
    <property type="project" value="InterPro"/>
</dbReference>
<reference evidence="6 7" key="2">
    <citation type="submission" date="2018-04" db="EMBL/GenBank/DDBJ databases">
        <title>Thauera lacus sp. nov., isolated from an saline lake in Inner Mongolia, China.</title>
        <authorList>
            <person name="Liang Q.-Y."/>
        </authorList>
    </citation>
    <scope>NUCLEOTIDE SEQUENCE [LARGE SCALE GENOMIC DNA]</scope>
    <source>
        <strain evidence="6 7">D20</strain>
    </source>
</reference>
<dbReference type="OrthoDB" id="9810601at2"/>
<evidence type="ECO:0000256" key="2">
    <source>
        <dbReference type="ARBA" id="ARBA00022692"/>
    </source>
</evidence>
<feature type="transmembrane region" description="Helical" evidence="5">
    <location>
        <begin position="64"/>
        <end position="85"/>
    </location>
</feature>
<sequence length="163" mass="17811">MTVFDYVFLGVLALSAAIGMWRGLVSEVMALVAWMLALFLAWQYAGEAAALLDGVIVEPAWRQVAAFALIFVVVLLLSALLRFLLRELLRAIGLGPVDRFFGAMFGLVRGLAIAWVVVLLGGLVGMSREPWWANALFAPPLETAVIAAKPWLPDAVADRVRFR</sequence>